<comment type="caution">
    <text evidence="3">The sequence shown here is derived from an EMBL/GenBank/DDBJ whole genome shotgun (WGS) entry which is preliminary data.</text>
</comment>
<dbReference type="SUPFAM" id="SSF56601">
    <property type="entry name" value="beta-lactamase/transpeptidase-like"/>
    <property type="match status" value="1"/>
</dbReference>
<dbReference type="InterPro" id="IPR001466">
    <property type="entry name" value="Beta-lactam-related"/>
</dbReference>
<dbReference type="Pfam" id="PF00144">
    <property type="entry name" value="Beta-lactamase"/>
    <property type="match status" value="1"/>
</dbReference>
<proteinExistence type="predicted"/>
<keyword evidence="1" id="KW-0472">Membrane</keyword>
<dbReference type="OrthoDB" id="9799367at2"/>
<dbReference type="Gene3D" id="3.40.710.10">
    <property type="entry name" value="DD-peptidase/beta-lactamase superfamily"/>
    <property type="match status" value="1"/>
</dbReference>
<dbReference type="InterPro" id="IPR012338">
    <property type="entry name" value="Beta-lactam/transpept-like"/>
</dbReference>
<dbReference type="PANTHER" id="PTHR43283">
    <property type="entry name" value="BETA-LACTAMASE-RELATED"/>
    <property type="match status" value="1"/>
</dbReference>
<keyword evidence="4" id="KW-1185">Reference proteome</keyword>
<protein>
    <submittedName>
        <fullName evidence="3">Serine hydrolase</fullName>
    </submittedName>
</protein>
<keyword evidence="1" id="KW-0812">Transmembrane</keyword>
<dbReference type="GO" id="GO:0016787">
    <property type="term" value="F:hydrolase activity"/>
    <property type="evidence" value="ECO:0007669"/>
    <property type="project" value="UniProtKB-KW"/>
</dbReference>
<sequence>MIKNKKLRNWVRAALGVSTLASLFFVPWILVWAWLLPLPATMQGQVDQAIAHGFDGMVVYVEQKGEPARFYTAGVRDRAQNIPADANGLFKIASIGKLYHAVAITQLVYEKQLSLTATLGDYFPELISRIEHAEHISLKNMVQHRSGIPNYTNYPNYWGNPALTYQGKLDLALDLPASFKPDQGYEYSNTNYLLLSELIRRTTGLTSQQYIKQHILQPLGLYHTFGSLRDVDLNDVMGGYYVGYQEDIKGNDYGSMLATVADVGVFLRALNDGSVFREGEQALYSSLYVYDHGGLLPGFQSQASYYKDIDTVVVQVINTTNLDGYDWNLSQIIHHRIYTILVHQSKK</sequence>
<dbReference type="AlphaFoldDB" id="A0A244CVL6"/>
<evidence type="ECO:0000313" key="4">
    <source>
        <dbReference type="Proteomes" id="UP000194841"/>
    </source>
</evidence>
<evidence type="ECO:0000256" key="1">
    <source>
        <dbReference type="SAM" id="Phobius"/>
    </source>
</evidence>
<feature type="transmembrane region" description="Helical" evidence="1">
    <location>
        <begin position="12"/>
        <end position="35"/>
    </location>
</feature>
<evidence type="ECO:0000259" key="2">
    <source>
        <dbReference type="Pfam" id="PF00144"/>
    </source>
</evidence>
<accession>A0A244CVL6</accession>
<gene>
    <name evidence="3" type="ORF">B1199_05330</name>
</gene>
<dbReference type="Proteomes" id="UP000194841">
    <property type="component" value="Unassembled WGS sequence"/>
</dbReference>
<reference evidence="3 4" key="1">
    <citation type="submission" date="2017-02" db="EMBL/GenBank/DDBJ databases">
        <title>Pseudoalteromonas ulvae TC14 Genome.</title>
        <authorList>
            <person name="Molmeret M."/>
        </authorList>
    </citation>
    <scope>NUCLEOTIDE SEQUENCE [LARGE SCALE GENOMIC DNA]</scope>
    <source>
        <strain evidence="3">TC14</strain>
    </source>
</reference>
<organism evidence="3 4">
    <name type="scientific">Pseudoalteromonas ulvae</name>
    <dbReference type="NCBI Taxonomy" id="107327"/>
    <lineage>
        <taxon>Bacteria</taxon>
        <taxon>Pseudomonadati</taxon>
        <taxon>Pseudomonadota</taxon>
        <taxon>Gammaproteobacteria</taxon>
        <taxon>Alteromonadales</taxon>
        <taxon>Pseudoalteromonadaceae</taxon>
        <taxon>Pseudoalteromonas</taxon>
    </lineage>
</organism>
<feature type="domain" description="Beta-lactamase-related" evidence="2">
    <location>
        <begin position="47"/>
        <end position="282"/>
    </location>
</feature>
<keyword evidence="3" id="KW-0378">Hydrolase</keyword>
<dbReference type="RefSeq" id="WP_086743045.1">
    <property type="nucleotide sequence ID" value="NZ_MWPV01000001.1"/>
</dbReference>
<name>A0A244CVL6_PSEDV</name>
<dbReference type="InterPro" id="IPR050789">
    <property type="entry name" value="Diverse_Enzym_Activities"/>
</dbReference>
<keyword evidence="1" id="KW-1133">Transmembrane helix</keyword>
<evidence type="ECO:0000313" key="3">
    <source>
        <dbReference type="EMBL" id="OUL59655.1"/>
    </source>
</evidence>
<dbReference type="EMBL" id="MWPV01000001">
    <property type="protein sequence ID" value="OUL59655.1"/>
    <property type="molecule type" value="Genomic_DNA"/>
</dbReference>